<feature type="repeat" description="TPR" evidence="2">
    <location>
        <begin position="37"/>
        <end position="70"/>
    </location>
</feature>
<proteinExistence type="predicted"/>
<keyword evidence="2" id="KW-0802">TPR repeat</keyword>
<dbReference type="InterPro" id="IPR011990">
    <property type="entry name" value="TPR-like_helical_dom_sf"/>
</dbReference>
<keyword evidence="4" id="KW-1185">Reference proteome</keyword>
<dbReference type="EMBL" id="LVJN01000011">
    <property type="protein sequence ID" value="OSM08449.1"/>
    <property type="molecule type" value="Genomic_DNA"/>
</dbReference>
<name>A0A1Y2K9V1_9PROT</name>
<keyword evidence="1" id="KW-0808">Transferase</keyword>
<evidence type="ECO:0000313" key="4">
    <source>
        <dbReference type="Proteomes" id="UP000194003"/>
    </source>
</evidence>
<dbReference type="OrthoDB" id="9800698at2"/>
<dbReference type="PANTHER" id="PTHR12788">
    <property type="entry name" value="PROTEIN-TYROSINE SULFOTRANSFERASE 2"/>
    <property type="match status" value="1"/>
</dbReference>
<dbReference type="SUPFAM" id="SSF52540">
    <property type="entry name" value="P-loop containing nucleoside triphosphate hydrolases"/>
    <property type="match status" value="1"/>
</dbReference>
<evidence type="ECO:0000256" key="1">
    <source>
        <dbReference type="ARBA" id="ARBA00022679"/>
    </source>
</evidence>
<evidence type="ECO:0000256" key="2">
    <source>
        <dbReference type="PROSITE-ProRule" id="PRU00339"/>
    </source>
</evidence>
<dbReference type="InterPro" id="IPR026634">
    <property type="entry name" value="TPST-like"/>
</dbReference>
<evidence type="ECO:0000313" key="3">
    <source>
        <dbReference type="EMBL" id="OSM08449.1"/>
    </source>
</evidence>
<dbReference type="Proteomes" id="UP000194003">
    <property type="component" value="Unassembled WGS sequence"/>
</dbReference>
<protein>
    <submittedName>
        <fullName evidence="3">Putative Bardet-Biedl syndrome 4 protein like protein</fullName>
    </submittedName>
</protein>
<dbReference type="RefSeq" id="WP_085440136.1">
    <property type="nucleotide sequence ID" value="NZ_LVJN01000011.1"/>
</dbReference>
<feature type="repeat" description="TPR" evidence="2">
    <location>
        <begin position="241"/>
        <end position="274"/>
    </location>
</feature>
<feature type="repeat" description="TPR" evidence="2">
    <location>
        <begin position="207"/>
        <end position="240"/>
    </location>
</feature>
<dbReference type="SUPFAM" id="SSF48452">
    <property type="entry name" value="TPR-like"/>
    <property type="match status" value="1"/>
</dbReference>
<reference evidence="3 4" key="1">
    <citation type="journal article" date="2016" name="BMC Genomics">
        <title>Combined genomic and structural analyses of a cultured magnetotactic bacterium reveals its niche adaptation to a dynamic environment.</title>
        <authorList>
            <person name="Araujo A.C."/>
            <person name="Morillo V."/>
            <person name="Cypriano J."/>
            <person name="Teixeira L.C."/>
            <person name="Leao P."/>
            <person name="Lyra S."/>
            <person name="Almeida L.G."/>
            <person name="Bazylinski D.A."/>
            <person name="Vasconcellos A.T."/>
            <person name="Abreu F."/>
            <person name="Lins U."/>
        </authorList>
    </citation>
    <scope>NUCLEOTIDE SEQUENCE [LARGE SCALE GENOMIC DNA]</scope>
    <source>
        <strain evidence="3 4">IT-1</strain>
    </source>
</reference>
<feature type="repeat" description="TPR" evidence="2">
    <location>
        <begin position="71"/>
        <end position="104"/>
    </location>
</feature>
<dbReference type="STRING" id="1434232.MAIT1_04978"/>
<gene>
    <name evidence="3" type="ORF">MAIT1_04978</name>
</gene>
<dbReference type="Gene3D" id="3.40.50.300">
    <property type="entry name" value="P-loop containing nucleotide triphosphate hydrolases"/>
    <property type="match status" value="1"/>
</dbReference>
<dbReference type="InterPro" id="IPR019734">
    <property type="entry name" value="TPR_rpt"/>
</dbReference>
<dbReference type="InterPro" id="IPR027417">
    <property type="entry name" value="P-loop_NTPase"/>
</dbReference>
<organism evidence="3 4">
    <name type="scientific">Magnetofaba australis IT-1</name>
    <dbReference type="NCBI Taxonomy" id="1434232"/>
    <lineage>
        <taxon>Bacteria</taxon>
        <taxon>Pseudomonadati</taxon>
        <taxon>Pseudomonadota</taxon>
        <taxon>Magnetococcia</taxon>
        <taxon>Magnetococcales</taxon>
        <taxon>Magnetococcaceae</taxon>
        <taxon>Magnetofaba</taxon>
    </lineage>
</organism>
<dbReference type="AlphaFoldDB" id="A0A1Y2K9V1"/>
<accession>A0A1Y2K9V1</accession>
<dbReference type="Pfam" id="PF13432">
    <property type="entry name" value="TPR_16"/>
    <property type="match status" value="3"/>
</dbReference>
<dbReference type="Pfam" id="PF13469">
    <property type="entry name" value="Sulfotransfer_3"/>
    <property type="match status" value="1"/>
</dbReference>
<dbReference type="PANTHER" id="PTHR12788:SF10">
    <property type="entry name" value="PROTEIN-TYROSINE SULFOTRANSFERASE"/>
    <property type="match status" value="1"/>
</dbReference>
<dbReference type="PROSITE" id="PS50005">
    <property type="entry name" value="TPR"/>
    <property type="match status" value="4"/>
</dbReference>
<sequence>MDQLAKAEQWRARAAQLAQERQWAALMTACAQAPSEEDAARFIGRALTGLGRYAEALPRLQQGLELWPEEIVLYTALAQALNGVGRADMALTLFERAAELNPEDMAVRLAHADQLSRLNRPADALKRYQLILFSQPQCVEAHWKLAELLRQLGQGQTARRHYEKAVELDAACWQAWLGLGNLLLAQDEGEAALAAFEHGAEHAPSLAVFQNGAGLALMQLGRVEVAIARYEEALRQSPADLHLWHNLGNAQRESGAFEAAAHSYQQGLNLAPDHPHLLAALCRVSRPPTPALLTQLTQAEAAPECDDAARIALNFALGEALDKQGEYDAAFARYQRANHLKYQVQGPSDLEEQLALMRRIRQAFPSRSIFNRLPRGDLQERAPIFLVGLFRSGSSLIEHILCSHPQVAGVGERDFLDRIARNLPFDLGVATPYPQCIENMDGATAQRAAQRYVAELHRWRDKQDDPEVTRVTDKLLFNFLHLGLIALLLPNARIVHCRRTPLDVCLSGYFQNFTTGMRFMQDIEEIARYHRAYDELMAHWRAVLPLPIHEVHYEELTEDPERVVTELLTALDLPLDERCLRHHETKRAVQTASAGQVRAPIHTGSKERWRRYESHLQGVREILSR</sequence>
<dbReference type="Gene3D" id="1.25.40.10">
    <property type="entry name" value="Tetratricopeptide repeat domain"/>
    <property type="match status" value="1"/>
</dbReference>
<comment type="caution">
    <text evidence="3">The sequence shown here is derived from an EMBL/GenBank/DDBJ whole genome shotgun (WGS) entry which is preliminary data.</text>
</comment>
<dbReference type="GO" id="GO:0008476">
    <property type="term" value="F:protein-tyrosine sulfotransferase activity"/>
    <property type="evidence" value="ECO:0007669"/>
    <property type="project" value="InterPro"/>
</dbReference>
<dbReference type="SMART" id="SM00028">
    <property type="entry name" value="TPR"/>
    <property type="match status" value="7"/>
</dbReference>